<dbReference type="Gene3D" id="3.40.50.720">
    <property type="entry name" value="NAD(P)-binding Rossmann-like Domain"/>
    <property type="match status" value="2"/>
</dbReference>
<dbReference type="CDD" id="cd12183">
    <property type="entry name" value="LDH_like_2"/>
    <property type="match status" value="1"/>
</dbReference>
<proteinExistence type="inferred from homology"/>
<evidence type="ECO:0000259" key="5">
    <source>
        <dbReference type="Pfam" id="PF00389"/>
    </source>
</evidence>
<evidence type="ECO:0000256" key="1">
    <source>
        <dbReference type="ARBA" id="ARBA00005854"/>
    </source>
</evidence>
<evidence type="ECO:0000313" key="8">
    <source>
        <dbReference type="Proteomes" id="UP001600107"/>
    </source>
</evidence>
<keyword evidence="2 4" id="KW-0560">Oxidoreductase</keyword>
<dbReference type="EC" id="1.1.1.28" evidence="7"/>
<dbReference type="SUPFAM" id="SSF52283">
    <property type="entry name" value="Formate/glycerate dehydrogenase catalytic domain-like"/>
    <property type="match status" value="1"/>
</dbReference>
<dbReference type="PROSITE" id="PS00670">
    <property type="entry name" value="D_2_HYDROXYACID_DH_2"/>
    <property type="match status" value="1"/>
</dbReference>
<evidence type="ECO:0000256" key="2">
    <source>
        <dbReference type="ARBA" id="ARBA00023002"/>
    </source>
</evidence>
<comment type="similarity">
    <text evidence="1 4">Belongs to the D-isomer specific 2-hydroxyacid dehydrogenase family.</text>
</comment>
<dbReference type="InterPro" id="IPR006140">
    <property type="entry name" value="D-isomer_DH_NAD-bd"/>
</dbReference>
<dbReference type="SUPFAM" id="SSF51735">
    <property type="entry name" value="NAD(P)-binding Rossmann-fold domains"/>
    <property type="match status" value="1"/>
</dbReference>
<dbReference type="PANTHER" id="PTHR43026:SF1">
    <property type="entry name" value="2-HYDROXYACID DEHYDROGENASE HOMOLOG 1-RELATED"/>
    <property type="match status" value="1"/>
</dbReference>
<dbReference type="RefSeq" id="WP_379853047.1">
    <property type="nucleotide sequence ID" value="NZ_JBHZPY010000025.1"/>
</dbReference>
<dbReference type="InterPro" id="IPR029752">
    <property type="entry name" value="D-isomer_DH_CS1"/>
</dbReference>
<dbReference type="InterPro" id="IPR036291">
    <property type="entry name" value="NAD(P)-bd_dom_sf"/>
</dbReference>
<dbReference type="PANTHER" id="PTHR43026">
    <property type="entry name" value="2-HYDROXYACID DEHYDROGENASE HOMOLOG 1-RELATED"/>
    <property type="match status" value="1"/>
</dbReference>
<dbReference type="InterPro" id="IPR029753">
    <property type="entry name" value="D-isomer_DH_CS"/>
</dbReference>
<dbReference type="EMBL" id="JBHZPY010000025">
    <property type="protein sequence ID" value="MFE3872743.1"/>
    <property type="molecule type" value="Genomic_DNA"/>
</dbReference>
<keyword evidence="3" id="KW-0520">NAD</keyword>
<evidence type="ECO:0000256" key="4">
    <source>
        <dbReference type="RuleBase" id="RU003719"/>
    </source>
</evidence>
<dbReference type="GO" id="GO:0008720">
    <property type="term" value="F:D-lactate dehydrogenase (NAD+) activity"/>
    <property type="evidence" value="ECO:0007669"/>
    <property type="project" value="UniProtKB-EC"/>
</dbReference>
<dbReference type="Proteomes" id="UP001600107">
    <property type="component" value="Unassembled WGS sequence"/>
</dbReference>
<evidence type="ECO:0000313" key="7">
    <source>
        <dbReference type="EMBL" id="MFE3872743.1"/>
    </source>
</evidence>
<comment type="caution">
    <text evidence="7">The sequence shown here is derived from an EMBL/GenBank/DDBJ whole genome shotgun (WGS) entry which is preliminary data.</text>
</comment>
<dbReference type="InterPro" id="IPR006139">
    <property type="entry name" value="D-isomer_2_OHA_DH_cat_dom"/>
</dbReference>
<dbReference type="PROSITE" id="PS00065">
    <property type="entry name" value="D_2_HYDROXYACID_DH_1"/>
    <property type="match status" value="1"/>
</dbReference>
<name>A0ABW6I8X3_9FLAO</name>
<sequence>MKIAVFSTKPHDREYLDKFNSNNRHQLTYFEAPLNADTTNLALGFEAVCIFVNDKIDAVAIDKLFKIGVKLIDLRSAGFNNVDIEAAKKKNIKVMRVPAYSPEAVAEHAVALILTLNRKTHKVYNRVRESNFSLENLIGFNLHGKTVGVIGTGKIGVAFCQIMLGFGCKVIAYDITESEKLKEKGIEYTTLVDLFKNSDIISLHCPLNLKTKYLFDIKTFSKVKKGVMLINTSRGALIKTSDAIDALKNGQLGYLGIDVYEQEENLFFNDLSESIIKDDLIERLMAFHNVLITPHQGFFTKEALNQIAITTLKNFTDFEEGLLLENEVKL</sequence>
<organism evidence="7 8">
    <name type="scientific">Flavobacterium zhoui</name>
    <dbReference type="NCBI Taxonomy" id="3230414"/>
    <lineage>
        <taxon>Bacteria</taxon>
        <taxon>Pseudomonadati</taxon>
        <taxon>Bacteroidota</taxon>
        <taxon>Flavobacteriia</taxon>
        <taxon>Flavobacteriales</taxon>
        <taxon>Flavobacteriaceae</taxon>
        <taxon>Flavobacterium</taxon>
    </lineage>
</organism>
<dbReference type="Pfam" id="PF02826">
    <property type="entry name" value="2-Hacid_dh_C"/>
    <property type="match status" value="1"/>
</dbReference>
<keyword evidence="8" id="KW-1185">Reference proteome</keyword>
<reference evidence="7 8" key="1">
    <citation type="submission" date="2024-06" db="EMBL/GenBank/DDBJ databases">
        <title>Flavobacterium spp. isolated from glacier.</title>
        <authorList>
            <person name="Han D."/>
        </authorList>
    </citation>
    <scope>NUCLEOTIDE SEQUENCE [LARGE SCALE GENOMIC DNA]</scope>
    <source>
        <strain evidence="7 8">ZS1P70</strain>
    </source>
</reference>
<evidence type="ECO:0000259" key="6">
    <source>
        <dbReference type="Pfam" id="PF02826"/>
    </source>
</evidence>
<evidence type="ECO:0000256" key="3">
    <source>
        <dbReference type="ARBA" id="ARBA00023027"/>
    </source>
</evidence>
<accession>A0ABW6I8X3</accession>
<protein>
    <submittedName>
        <fullName evidence="7">2-hydroxyacid dehydrogenase</fullName>
        <ecNumber evidence="7">1.1.1.28</ecNumber>
    </submittedName>
</protein>
<dbReference type="InterPro" id="IPR058205">
    <property type="entry name" value="D-LDH-like"/>
</dbReference>
<feature type="domain" description="D-isomer specific 2-hydroxyacid dehydrogenase catalytic" evidence="5">
    <location>
        <begin position="3"/>
        <end position="328"/>
    </location>
</feature>
<gene>
    <name evidence="7" type="ORF">ACFX5F_16095</name>
</gene>
<dbReference type="Pfam" id="PF00389">
    <property type="entry name" value="2-Hacid_dh"/>
    <property type="match status" value="1"/>
</dbReference>
<feature type="domain" description="D-isomer specific 2-hydroxyacid dehydrogenase NAD-binding" evidence="6">
    <location>
        <begin position="110"/>
        <end position="297"/>
    </location>
</feature>